<comment type="caution">
    <text evidence="1">The sequence shown here is derived from an EMBL/GenBank/DDBJ whole genome shotgun (WGS) entry which is preliminary data.</text>
</comment>
<evidence type="ECO:0000313" key="2">
    <source>
        <dbReference type="Proteomes" id="UP000291600"/>
    </source>
</evidence>
<proteinExistence type="predicted"/>
<dbReference type="RefSeq" id="WP_130970195.1">
    <property type="nucleotide sequence ID" value="NZ_SITJ01000039.1"/>
</dbReference>
<dbReference type="EMBL" id="SITJ01000039">
    <property type="protein sequence ID" value="TBL71276.1"/>
    <property type="molecule type" value="Genomic_DNA"/>
</dbReference>
<name>A0ABD7QAA3_HAFAL</name>
<sequence length="490" mass="56984">MSKPKLRIYFSDFYNVSPDSITDYGAFNISLINDLPLFIDPFLLFNSENNKYKTLHAEIINYVSFLKKMSDEGRLTPGLIKSWFLFPEVKQNWFGFSLVGNGGRGLGPEFAKALIENFSTTFKNFGNEVLTRGSHLEKLCLIKDKVGKDSISDFTSNLIKKYLLEYTQEFSIKNIDKSFLSKFMVEKVEFNYITQTWAAREFTLPAYYGEYVLLTPRDILTKDEAWINQNEMIEDFSFICSSIPNDQLREQLGDYFARMIPDKPKKKDYENAARFAIKKHPEFIDYFIKYKEDHYSEAHKQSDLKVSEIEDIFIELVQELAEKINIESDFYRSNFNTLDESFKRVNYLKQVIENNDGYKIFYLKGSPIKREADLQLLFRLTWFATPSDVNSEVNNGRGPVDYKISRGNKDKTLIEFKLASNSQLKRNLANQVEIYEKANETHNSIKVILYFTDTELSSVYKILKELKLREGKNLVLIDARPNKPSASKAG</sequence>
<dbReference type="AlphaFoldDB" id="A0ABD7QAA3"/>
<evidence type="ECO:0000313" key="1">
    <source>
        <dbReference type="EMBL" id="TBL71276.1"/>
    </source>
</evidence>
<gene>
    <name evidence="1" type="ORF">EYY96_00280</name>
</gene>
<protein>
    <submittedName>
        <fullName evidence="1">Uncharacterized protein</fullName>
    </submittedName>
</protein>
<reference evidence="1 2" key="1">
    <citation type="submission" date="2019-02" db="EMBL/GenBank/DDBJ databases">
        <title>Comparative genomic analysis of the Hafnia genus genomes.</title>
        <authorList>
            <person name="Zhiqiu Y."/>
            <person name="Chao Y."/>
            <person name="Yuhui D."/>
            <person name="Di H."/>
            <person name="Bin L."/>
        </authorList>
    </citation>
    <scope>NUCLEOTIDE SEQUENCE [LARGE SCALE GENOMIC DNA]</scope>
    <source>
        <strain evidence="1 2">PCM_1210</strain>
    </source>
</reference>
<dbReference type="Proteomes" id="UP000291600">
    <property type="component" value="Unassembled WGS sequence"/>
</dbReference>
<accession>A0ABD7QAA3</accession>
<organism evidence="1 2">
    <name type="scientific">Hafnia alvei</name>
    <dbReference type="NCBI Taxonomy" id="569"/>
    <lineage>
        <taxon>Bacteria</taxon>
        <taxon>Pseudomonadati</taxon>
        <taxon>Pseudomonadota</taxon>
        <taxon>Gammaproteobacteria</taxon>
        <taxon>Enterobacterales</taxon>
        <taxon>Hafniaceae</taxon>
        <taxon>Hafnia</taxon>
    </lineage>
</organism>